<dbReference type="GO" id="GO:0005886">
    <property type="term" value="C:plasma membrane"/>
    <property type="evidence" value="ECO:0007669"/>
    <property type="project" value="UniProtKB-SubCell"/>
</dbReference>
<feature type="transmembrane region" description="Helical" evidence="8">
    <location>
        <begin position="269"/>
        <end position="288"/>
    </location>
</feature>
<feature type="transmembrane region" description="Helical" evidence="8">
    <location>
        <begin position="208"/>
        <end position="226"/>
    </location>
</feature>
<dbReference type="PANTHER" id="PTHR36838">
    <property type="entry name" value="AUXIN EFFLUX CARRIER FAMILY PROTEIN"/>
    <property type="match status" value="1"/>
</dbReference>
<dbReference type="Gene3D" id="1.20.1530.20">
    <property type="match status" value="1"/>
</dbReference>
<reference evidence="10" key="1">
    <citation type="journal article" date="2010" name="PLoS ONE">
        <title>The complete genome sequence of Cupriavidus metallidurans strain CH34, a master survivalist in harsh and anthropogenic environments.</title>
        <authorList>
            <person name="Janssen P.J."/>
            <person name="Van Houdt R."/>
            <person name="Moors H."/>
            <person name="Monsieurs P."/>
            <person name="Morin N."/>
            <person name="Michaux A."/>
            <person name="Benotmane M.A."/>
            <person name="Leys N."/>
            <person name="Vallaeys T."/>
            <person name="Lapidus A."/>
            <person name="Monchy S."/>
            <person name="Medigue C."/>
            <person name="Taghavi S."/>
            <person name="McCorkle S."/>
            <person name="Dunn J."/>
            <person name="van der Lelie D."/>
            <person name="Mergeay M."/>
        </authorList>
    </citation>
    <scope>NUCLEOTIDE SEQUENCE [LARGE SCALE GENOMIC DNA]</scope>
    <source>
        <strain evidence="10">ATCC 43123 / DSM 2839 / NBRC 102507 / CH34</strain>
    </source>
</reference>
<keyword evidence="6 8" id="KW-1133">Transmembrane helix</keyword>
<keyword evidence="4" id="KW-1003">Cell membrane</keyword>
<keyword evidence="3" id="KW-0813">Transport</keyword>
<evidence type="ECO:0000256" key="7">
    <source>
        <dbReference type="ARBA" id="ARBA00023136"/>
    </source>
</evidence>
<keyword evidence="10" id="KW-1185">Reference proteome</keyword>
<gene>
    <name evidence="9" type="ordered locus">Rmet_0523</name>
</gene>
<evidence type="ECO:0000313" key="10">
    <source>
        <dbReference type="Proteomes" id="UP000002429"/>
    </source>
</evidence>
<accession>Q1LR17</accession>
<evidence type="ECO:0000256" key="6">
    <source>
        <dbReference type="ARBA" id="ARBA00022989"/>
    </source>
</evidence>
<dbReference type="KEGG" id="rme:Rmet_0523"/>
<dbReference type="HOGENOM" id="CLU_056175_3_1_4"/>
<feature type="transmembrane region" description="Helical" evidence="8">
    <location>
        <begin position="82"/>
        <end position="101"/>
    </location>
</feature>
<evidence type="ECO:0000256" key="2">
    <source>
        <dbReference type="ARBA" id="ARBA00010145"/>
    </source>
</evidence>
<organism evidence="9 10">
    <name type="scientific">Cupriavidus metallidurans (strain ATCC 43123 / DSM 2839 / NBRC 102507 / CH34)</name>
    <name type="common">Ralstonia metallidurans</name>
    <dbReference type="NCBI Taxonomy" id="266264"/>
    <lineage>
        <taxon>Bacteria</taxon>
        <taxon>Pseudomonadati</taxon>
        <taxon>Pseudomonadota</taxon>
        <taxon>Betaproteobacteria</taxon>
        <taxon>Burkholderiales</taxon>
        <taxon>Burkholderiaceae</taxon>
        <taxon>Cupriavidus</taxon>
    </lineage>
</organism>
<dbReference type="Pfam" id="PF03547">
    <property type="entry name" value="Mem_trans"/>
    <property type="match status" value="1"/>
</dbReference>
<dbReference type="AlphaFoldDB" id="Q1LR17"/>
<comment type="similarity">
    <text evidence="2">Belongs to the auxin efflux carrier (TC 2.A.69) family.</text>
</comment>
<protein>
    <submittedName>
        <fullName evidence="9">Membrane protein, predicted permease</fullName>
    </submittedName>
</protein>
<keyword evidence="5 8" id="KW-0812">Transmembrane</keyword>
<evidence type="ECO:0000313" key="9">
    <source>
        <dbReference type="EMBL" id="ABF07409.1"/>
    </source>
</evidence>
<dbReference type="InterPro" id="IPR004776">
    <property type="entry name" value="Mem_transp_PIN-like"/>
</dbReference>
<evidence type="ECO:0000256" key="8">
    <source>
        <dbReference type="SAM" id="Phobius"/>
    </source>
</evidence>
<sequence>MRRAAGKPRARRNTACHAAGILKKYPSVSALGCTFHDARQTSRCDENDKTNETMSSALLLVPDFSLILIGWLLVRYTPFDRGFWAGVERLVYFVLFPALLLQSTNSAKFDFSSTSAMLGLALLTMVFGMATGYLVKWVLRPAPADFASGLQTAFRFNSYIGLALAARLGNGEGLALMALVVGVTVPLCNVVAVWALAKHGEARVLRELVRNPLILATATGLVTNLLGLHPPEVVAMTLNRLGSASTALGLMTVGAGLQMSGATGTAGPMAWWSGVKLLAMPCFAWLVGKYLPLTPLQYQIVVVYASLPTASSSYILAVRMGGNGPMVAATISAMTVVAIVTTPVWLSLVS</sequence>
<keyword evidence="7 8" id="KW-0472">Membrane</keyword>
<dbReference type="Proteomes" id="UP000002429">
    <property type="component" value="Chromosome"/>
</dbReference>
<feature type="transmembrane region" description="Helical" evidence="8">
    <location>
        <begin position="57"/>
        <end position="76"/>
    </location>
</feature>
<feature type="transmembrane region" description="Helical" evidence="8">
    <location>
        <begin position="325"/>
        <end position="346"/>
    </location>
</feature>
<dbReference type="InterPro" id="IPR038770">
    <property type="entry name" value="Na+/solute_symporter_sf"/>
</dbReference>
<evidence type="ECO:0000256" key="4">
    <source>
        <dbReference type="ARBA" id="ARBA00022475"/>
    </source>
</evidence>
<dbReference type="EMBL" id="CP000352">
    <property type="protein sequence ID" value="ABF07409.1"/>
    <property type="molecule type" value="Genomic_DNA"/>
</dbReference>
<comment type="subcellular location">
    <subcellularLocation>
        <location evidence="1">Cell membrane</location>
        <topology evidence="1">Multi-pass membrane protein</topology>
    </subcellularLocation>
</comment>
<dbReference type="GO" id="GO:0055085">
    <property type="term" value="P:transmembrane transport"/>
    <property type="evidence" value="ECO:0007669"/>
    <property type="project" value="InterPro"/>
</dbReference>
<name>Q1LR17_CUPMC</name>
<feature type="transmembrane region" description="Helical" evidence="8">
    <location>
        <begin position="174"/>
        <end position="196"/>
    </location>
</feature>
<dbReference type="STRING" id="266264.Rmet_0523"/>
<proteinExistence type="inferred from homology"/>
<dbReference type="PANTHER" id="PTHR36838:SF4">
    <property type="entry name" value="AUXIN EFFLUX CARRIER FAMILY PROTEIN"/>
    <property type="match status" value="1"/>
</dbReference>
<evidence type="ECO:0000256" key="1">
    <source>
        <dbReference type="ARBA" id="ARBA00004651"/>
    </source>
</evidence>
<feature type="transmembrane region" description="Helical" evidence="8">
    <location>
        <begin position="300"/>
        <end position="318"/>
    </location>
</feature>
<evidence type="ECO:0000256" key="5">
    <source>
        <dbReference type="ARBA" id="ARBA00022692"/>
    </source>
</evidence>
<dbReference type="eggNOG" id="COG0679">
    <property type="taxonomic scope" value="Bacteria"/>
</dbReference>
<evidence type="ECO:0000256" key="3">
    <source>
        <dbReference type="ARBA" id="ARBA00022448"/>
    </source>
</evidence>
<feature type="transmembrane region" description="Helical" evidence="8">
    <location>
        <begin position="113"/>
        <end position="135"/>
    </location>
</feature>